<proteinExistence type="predicted"/>
<evidence type="ECO:0000313" key="1">
    <source>
        <dbReference type="EMBL" id="KAK9035456.1"/>
    </source>
</evidence>
<accession>A0ABR2TD95</accession>
<dbReference type="EMBL" id="JBBPBN010000006">
    <property type="protein sequence ID" value="KAK9035456.1"/>
    <property type="molecule type" value="Genomic_DNA"/>
</dbReference>
<sequence>MPESRPSSHGHGGVIASVHHRIVMVNGEGMIQTWVFKVEQDGLKRCLMGLVRSWFEGMGRLKAMRVMRVEARLGVLGEVSVEKMGSARWRVLLKLGGSVKKVARFWVEVTVAEVRETGGCDRWWGMFLAWGDGPWMPSAVKT</sequence>
<reference evidence="1 2" key="1">
    <citation type="journal article" date="2024" name="G3 (Bethesda)">
        <title>Genome assembly of Hibiscus sabdariffa L. provides insights into metabolisms of medicinal natural products.</title>
        <authorList>
            <person name="Kim T."/>
        </authorList>
    </citation>
    <scope>NUCLEOTIDE SEQUENCE [LARGE SCALE GENOMIC DNA]</scope>
    <source>
        <strain evidence="1">TK-2024</strain>
        <tissue evidence="1">Old leaves</tissue>
    </source>
</reference>
<protein>
    <submittedName>
        <fullName evidence="1">Uncharacterized protein</fullName>
    </submittedName>
</protein>
<gene>
    <name evidence="1" type="ORF">V6N11_077496</name>
</gene>
<dbReference type="Proteomes" id="UP001396334">
    <property type="component" value="Unassembled WGS sequence"/>
</dbReference>
<keyword evidence="2" id="KW-1185">Reference proteome</keyword>
<name>A0ABR2TD95_9ROSI</name>
<organism evidence="1 2">
    <name type="scientific">Hibiscus sabdariffa</name>
    <name type="common">roselle</name>
    <dbReference type="NCBI Taxonomy" id="183260"/>
    <lineage>
        <taxon>Eukaryota</taxon>
        <taxon>Viridiplantae</taxon>
        <taxon>Streptophyta</taxon>
        <taxon>Embryophyta</taxon>
        <taxon>Tracheophyta</taxon>
        <taxon>Spermatophyta</taxon>
        <taxon>Magnoliopsida</taxon>
        <taxon>eudicotyledons</taxon>
        <taxon>Gunneridae</taxon>
        <taxon>Pentapetalae</taxon>
        <taxon>rosids</taxon>
        <taxon>malvids</taxon>
        <taxon>Malvales</taxon>
        <taxon>Malvaceae</taxon>
        <taxon>Malvoideae</taxon>
        <taxon>Hibiscus</taxon>
    </lineage>
</organism>
<evidence type="ECO:0000313" key="2">
    <source>
        <dbReference type="Proteomes" id="UP001396334"/>
    </source>
</evidence>
<comment type="caution">
    <text evidence="1">The sequence shown here is derived from an EMBL/GenBank/DDBJ whole genome shotgun (WGS) entry which is preliminary data.</text>
</comment>